<reference evidence="4" key="1">
    <citation type="submission" date="2017-08" db="EMBL/GenBank/DDBJ databases">
        <title>A dynamic microbial community with high functional redundancy inhabits the cold, oxic subseafloor aquifer.</title>
        <authorList>
            <person name="Tully B.J."/>
            <person name="Wheat C.G."/>
            <person name="Glazer B.T."/>
            <person name="Huber J.A."/>
        </authorList>
    </citation>
    <scope>NUCLEOTIDE SEQUENCE [LARGE SCALE GENOMIC DNA]</scope>
</reference>
<comment type="caution">
    <text evidence="3">The sequence shown here is derived from an EMBL/GenBank/DDBJ whole genome shotgun (WGS) entry which is preliminary data.</text>
</comment>
<evidence type="ECO:0008006" key="5">
    <source>
        <dbReference type="Google" id="ProtNLM"/>
    </source>
</evidence>
<name>A0A2A5CAX0_9GAMM</name>
<keyword evidence="2" id="KW-1133">Transmembrane helix</keyword>
<feature type="region of interest" description="Disordered" evidence="1">
    <location>
        <begin position="1"/>
        <end position="152"/>
    </location>
</feature>
<gene>
    <name evidence="3" type="ORF">COA71_09895</name>
</gene>
<keyword evidence="2" id="KW-0812">Transmembrane</keyword>
<dbReference type="InterPro" id="IPR011990">
    <property type="entry name" value="TPR-like_helical_dom_sf"/>
</dbReference>
<feature type="compositionally biased region" description="Basic and acidic residues" evidence="1">
    <location>
        <begin position="182"/>
        <end position="194"/>
    </location>
</feature>
<dbReference type="Gene3D" id="1.25.40.10">
    <property type="entry name" value="Tetratricopeptide repeat domain"/>
    <property type="match status" value="1"/>
</dbReference>
<protein>
    <recommendedName>
        <fullName evidence="5">Tetratricopeptide repeat-like domain-containing protein</fullName>
    </recommendedName>
</protein>
<feature type="compositionally biased region" description="Basic and acidic residues" evidence="1">
    <location>
        <begin position="77"/>
        <end position="90"/>
    </location>
</feature>
<dbReference type="InterPro" id="IPR019734">
    <property type="entry name" value="TPR_rpt"/>
</dbReference>
<accession>A0A2A5CAX0</accession>
<dbReference type="Proteomes" id="UP000228987">
    <property type="component" value="Unassembled WGS sequence"/>
</dbReference>
<feature type="compositionally biased region" description="Acidic residues" evidence="1">
    <location>
        <begin position="101"/>
        <end position="114"/>
    </location>
</feature>
<dbReference type="SUPFAM" id="SSF48452">
    <property type="entry name" value="TPR-like"/>
    <property type="match status" value="1"/>
</dbReference>
<dbReference type="EMBL" id="NVWI01000007">
    <property type="protein sequence ID" value="PCJ40903.1"/>
    <property type="molecule type" value="Genomic_DNA"/>
</dbReference>
<organism evidence="3 4">
    <name type="scientific">SAR86 cluster bacterium</name>
    <dbReference type="NCBI Taxonomy" id="2030880"/>
    <lineage>
        <taxon>Bacteria</taxon>
        <taxon>Pseudomonadati</taxon>
        <taxon>Pseudomonadota</taxon>
        <taxon>Gammaproteobacteria</taxon>
        <taxon>SAR86 cluster</taxon>
    </lineage>
</organism>
<feature type="transmembrane region" description="Helical" evidence="2">
    <location>
        <begin position="252"/>
        <end position="273"/>
    </location>
</feature>
<dbReference type="AlphaFoldDB" id="A0A2A5CAX0"/>
<keyword evidence="2" id="KW-0472">Membrane</keyword>
<evidence type="ECO:0000256" key="2">
    <source>
        <dbReference type="SAM" id="Phobius"/>
    </source>
</evidence>
<dbReference type="Pfam" id="PF13432">
    <property type="entry name" value="TPR_16"/>
    <property type="match status" value="2"/>
</dbReference>
<sequence length="597" mass="65166">MSLLMEALRKAEAAKNKADGKETDDASNLSLEPKETTKTQATESVPFEEATPPSPDAENQLDEHAPEIEQVNFGLESKPDNEVAAEKEPNVNEAPQSATEIADELLNDAPEEPFDLSMDSTIDGADELDSAIPEPEFVEPLKDISENTTLEALDQRARGADELSGYIPEEPLAQEEPSAQEKSLHEEPLEHETTEDVFEPIEAAEELTQFERSVNQAEDDHPMSDQAILDRQTANSLFQAKQNTQQNKRKRVIMLGLIIALLPIGGGSFYWYYTSSVNSSNMFPNAAITPPSDGFLGEATAANVVEPAITSAAIDTDLAIEADTAATENIDLGAIVAVLEAVESPNISLDSTEDTSPATDASITLIAGNTQTTQTDNSLVQNTTAAPVIDIRLTRTTSQPEVNPDLLAAYESYQQNDLVQARRLYTQVLRTQPNTRDALLGLALINRQEGNIAQTQALYSRLLQLNPRDPLARAGLLESGQNINPTQQESQLRALQNEYPNVAPLAFALGNLFASQSRWNEAQNAYFDALLIANEVDSNAVSPDYAFNLAVSLERLNQLTLAYNYYQQALELSSASPAGFNLDNLNQRMAYLEQALQ</sequence>
<evidence type="ECO:0000313" key="3">
    <source>
        <dbReference type="EMBL" id="PCJ40903.1"/>
    </source>
</evidence>
<feature type="compositionally biased region" description="Basic and acidic residues" evidence="1">
    <location>
        <begin position="7"/>
        <end position="24"/>
    </location>
</feature>
<proteinExistence type="predicted"/>
<feature type="region of interest" description="Disordered" evidence="1">
    <location>
        <begin position="171"/>
        <end position="194"/>
    </location>
</feature>
<dbReference type="SMART" id="SM00028">
    <property type="entry name" value="TPR"/>
    <property type="match status" value="3"/>
</dbReference>
<evidence type="ECO:0000256" key="1">
    <source>
        <dbReference type="SAM" id="MobiDB-lite"/>
    </source>
</evidence>
<evidence type="ECO:0000313" key="4">
    <source>
        <dbReference type="Proteomes" id="UP000228987"/>
    </source>
</evidence>